<accession>A0A0S6UEH5</accession>
<evidence type="ECO:0000313" key="2">
    <source>
        <dbReference type="EMBL" id="GAF26911.1"/>
    </source>
</evidence>
<sequence length="120" mass="13208">MAPASRHSPSFLPAAARMRGDAVQPRAKVTRKKERPTPIPWMKPRAEAILAACRPPLKTARARITLAIRGNRPSERGVNIRSTPATSARKIPVNRENNRPVRIARGKLTPPSPSSTYPYA</sequence>
<proteinExistence type="predicted"/>
<feature type="region of interest" description="Disordered" evidence="1">
    <location>
        <begin position="1"/>
        <end position="39"/>
    </location>
</feature>
<name>A0A0S6UEH5_NEOTH</name>
<protein>
    <submittedName>
        <fullName evidence="2">S-adenosylmethionine synthetase</fullName>
    </submittedName>
</protein>
<dbReference type="EMBL" id="DF238840">
    <property type="protein sequence ID" value="GAF26911.1"/>
    <property type="molecule type" value="Genomic_DNA"/>
</dbReference>
<dbReference type="AlphaFoldDB" id="A0A0S6UEH5"/>
<reference evidence="2" key="1">
    <citation type="journal article" date="2014" name="Gene">
        <title>Genome-guided analysis of transformation efficiency and carbon dioxide assimilation by Moorella thermoacetica Y72.</title>
        <authorList>
            <person name="Tsukahara K."/>
            <person name="Kita A."/>
            <person name="Nakashimada Y."/>
            <person name="Hoshino T."/>
            <person name="Murakami K."/>
        </authorList>
    </citation>
    <scope>NUCLEOTIDE SEQUENCE [LARGE SCALE GENOMIC DNA]</scope>
    <source>
        <strain evidence="2">Y72</strain>
    </source>
</reference>
<gene>
    <name evidence="2" type="ORF">MTY_2251</name>
</gene>
<evidence type="ECO:0000256" key="1">
    <source>
        <dbReference type="SAM" id="MobiDB-lite"/>
    </source>
</evidence>
<organism evidence="2">
    <name type="scientific">Moorella thermoacetica Y72</name>
    <dbReference type="NCBI Taxonomy" id="1325331"/>
    <lineage>
        <taxon>Bacteria</taxon>
        <taxon>Bacillati</taxon>
        <taxon>Bacillota</taxon>
        <taxon>Clostridia</taxon>
        <taxon>Neomoorellales</taxon>
        <taxon>Neomoorellaceae</taxon>
        <taxon>Neomoorella</taxon>
    </lineage>
</organism>
<dbReference type="Proteomes" id="UP000063718">
    <property type="component" value="Unassembled WGS sequence"/>
</dbReference>
<feature type="region of interest" description="Disordered" evidence="1">
    <location>
        <begin position="74"/>
        <end position="120"/>
    </location>
</feature>